<dbReference type="SUPFAM" id="SSF81606">
    <property type="entry name" value="PP2C-like"/>
    <property type="match status" value="1"/>
</dbReference>
<comment type="catalytic activity">
    <reaction evidence="12">
        <text>O-phospho-L-seryl-[protein] + H2O = L-seryl-[protein] + phosphate</text>
        <dbReference type="Rhea" id="RHEA:20629"/>
        <dbReference type="Rhea" id="RHEA-COMP:9863"/>
        <dbReference type="Rhea" id="RHEA-COMP:11604"/>
        <dbReference type="ChEBI" id="CHEBI:15377"/>
        <dbReference type="ChEBI" id="CHEBI:29999"/>
        <dbReference type="ChEBI" id="CHEBI:43474"/>
        <dbReference type="ChEBI" id="CHEBI:83421"/>
        <dbReference type="EC" id="3.1.3.16"/>
    </reaction>
</comment>
<dbReference type="Proteomes" id="UP000272474">
    <property type="component" value="Unassembled WGS sequence"/>
</dbReference>
<dbReference type="EMBL" id="RBAL01000011">
    <property type="protein sequence ID" value="RKN40065.1"/>
    <property type="molecule type" value="Genomic_DNA"/>
</dbReference>
<evidence type="ECO:0000256" key="2">
    <source>
        <dbReference type="ARBA" id="ARBA00022553"/>
    </source>
</evidence>
<dbReference type="Gene3D" id="3.30.450.40">
    <property type="match status" value="1"/>
</dbReference>
<evidence type="ECO:0000256" key="6">
    <source>
        <dbReference type="ARBA" id="ARBA00022777"/>
    </source>
</evidence>
<evidence type="ECO:0000256" key="13">
    <source>
        <dbReference type="ARBA" id="ARBA00056274"/>
    </source>
</evidence>
<dbReference type="NCBIfam" id="TIGR00229">
    <property type="entry name" value="sensory_box"/>
    <property type="match status" value="1"/>
</dbReference>
<dbReference type="InterPro" id="IPR035965">
    <property type="entry name" value="PAS-like_dom_sf"/>
</dbReference>
<feature type="region of interest" description="Disordered" evidence="16">
    <location>
        <begin position="1"/>
        <end position="26"/>
    </location>
</feature>
<comment type="function">
    <text evidence="13">Primarily acts as an independent SigF regulator that is sensitive to the osmosensory signal, mediating the cross talk of PknD with the SigF regulon. Possesses both phosphatase and kinase activities. The kinase domain functions as a classic anti-sigma factor-like kinase to phosphorylate the anti-anti-sigma factor domain at the canonical regulatory site, and the phosphatase domain antagonizes this activity.</text>
</comment>
<dbReference type="PANTHER" id="PTHR43156:SF2">
    <property type="entry name" value="STAGE II SPORULATION PROTEIN E"/>
    <property type="match status" value="1"/>
</dbReference>
<dbReference type="Gene3D" id="3.60.40.10">
    <property type="entry name" value="PPM-type phosphatase domain"/>
    <property type="match status" value="1"/>
</dbReference>
<evidence type="ECO:0000256" key="16">
    <source>
        <dbReference type="SAM" id="MobiDB-lite"/>
    </source>
</evidence>
<evidence type="ECO:0000256" key="12">
    <source>
        <dbReference type="ARBA" id="ARBA00047761"/>
    </source>
</evidence>
<keyword evidence="4" id="KW-0479">Metal-binding</keyword>
<dbReference type="SMART" id="SM00091">
    <property type="entry name" value="PAS"/>
    <property type="match status" value="1"/>
</dbReference>
<dbReference type="GO" id="GO:0004722">
    <property type="term" value="F:protein serine/threonine phosphatase activity"/>
    <property type="evidence" value="ECO:0007669"/>
    <property type="project" value="UniProtKB-EC"/>
</dbReference>
<evidence type="ECO:0000256" key="8">
    <source>
        <dbReference type="ARBA" id="ARBA00022840"/>
    </source>
</evidence>
<dbReference type="Gene3D" id="3.30.450.20">
    <property type="entry name" value="PAS domain"/>
    <property type="match status" value="1"/>
</dbReference>
<evidence type="ECO:0000313" key="18">
    <source>
        <dbReference type="EMBL" id="RKN40065.1"/>
    </source>
</evidence>
<evidence type="ECO:0000256" key="3">
    <source>
        <dbReference type="ARBA" id="ARBA00022679"/>
    </source>
</evidence>
<dbReference type="GO" id="GO:0016301">
    <property type="term" value="F:kinase activity"/>
    <property type="evidence" value="ECO:0007669"/>
    <property type="project" value="UniProtKB-KW"/>
</dbReference>
<dbReference type="FunFam" id="3.30.450.40:FF:000035">
    <property type="entry name" value="PAS sensor protein"/>
    <property type="match status" value="1"/>
</dbReference>
<dbReference type="InterPro" id="IPR000014">
    <property type="entry name" value="PAS"/>
</dbReference>
<proteinExistence type="predicted"/>
<dbReference type="SMART" id="SM00065">
    <property type="entry name" value="GAF"/>
    <property type="match status" value="1"/>
</dbReference>
<dbReference type="OrthoDB" id="118142at2"/>
<dbReference type="SMART" id="SM00331">
    <property type="entry name" value="PP2C_SIG"/>
    <property type="match status" value="1"/>
</dbReference>
<evidence type="ECO:0000256" key="1">
    <source>
        <dbReference type="ARBA" id="ARBA00013081"/>
    </source>
</evidence>
<keyword evidence="10" id="KW-0904">Protein phosphatase</keyword>
<feature type="domain" description="PAS" evidence="17">
    <location>
        <begin position="28"/>
        <end position="89"/>
    </location>
</feature>
<dbReference type="FunFam" id="3.60.40.10:FF:000005">
    <property type="entry name" value="Serine/threonine protein phosphatase"/>
    <property type="match status" value="1"/>
</dbReference>
<name>A0A3A9YVP2_9ACTN</name>
<dbReference type="PANTHER" id="PTHR43156">
    <property type="entry name" value="STAGE II SPORULATION PROTEIN E-RELATED"/>
    <property type="match status" value="1"/>
</dbReference>
<keyword evidence="2" id="KW-0597">Phosphoprotein</keyword>
<dbReference type="AlphaFoldDB" id="A0A3A9YVP2"/>
<dbReference type="PROSITE" id="PS50112">
    <property type="entry name" value="PAS"/>
    <property type="match status" value="1"/>
</dbReference>
<sequence>MVEHEAGAGSGAAGEPGAGAESPPPLPDLVDAGMYLVDDRGRIIQVNSAAEKLLARTADELLGQDAHELLHRDARGQTIPRAQCAMMQSFLGASTGRGQGWFERGDGSPLPMSWLVTPCRAGAGRTGAMVLFHESTPLDGAQWQESGTSAPRSELDRLALLAETTTLLTSTLVIDETVQRLEQLVVPRLADWVVVDLINEGGEVQRASVVGHQEGHLVHLTELEGPMPPVPEESPLPLPRALRGAASTVASPSDYERSPDSGIAVAQRELFRATGMHSAAIAPIRGLREVIGALTLGRSTRPEEFRTRDLSLLNDIARRAGLALDNARLFQRQRRIAETMQRHLLPRLPGVPGVQMTVRYLPSPEASQVGGDWYDAFVLPDGVAALAIGDVVGHDLDAAAGMAQVRNMLRAYAWAAQEPPSVIVDRLDQAMQHATDASMATLIFARLERRAEVGDWCLTWTNAGHPPPMLVHHDGRVEFLDGGHDILLGTGISTRRTDASLALPPRSTLVFYTDGLIESPGHSLDAGLLRLSRTAASLAHRPLDAFCDLMLSRVRPADNEDDVAVLALRLPHSG</sequence>
<evidence type="ECO:0000259" key="17">
    <source>
        <dbReference type="PROSITE" id="PS50112"/>
    </source>
</evidence>
<reference evidence="18 19" key="1">
    <citation type="journal article" date="2014" name="Int. J. Syst. Evol. Microbiol.">
        <title>Streptomyces hoynatensis sp. nov., isolated from deep marine sediment.</title>
        <authorList>
            <person name="Veyisoglu A."/>
            <person name="Sahin N."/>
        </authorList>
    </citation>
    <scope>NUCLEOTIDE SEQUENCE [LARGE SCALE GENOMIC DNA]</scope>
    <source>
        <strain evidence="18 19">KCTC 29097</strain>
    </source>
</reference>
<feature type="compositionally biased region" description="Gly residues" evidence="16">
    <location>
        <begin position="8"/>
        <end position="17"/>
    </location>
</feature>
<evidence type="ECO:0000256" key="15">
    <source>
        <dbReference type="ARBA" id="ARBA00081350"/>
    </source>
</evidence>
<dbReference type="SUPFAM" id="SSF55785">
    <property type="entry name" value="PYP-like sensor domain (PAS domain)"/>
    <property type="match status" value="1"/>
</dbReference>
<dbReference type="GO" id="GO:0005524">
    <property type="term" value="F:ATP binding"/>
    <property type="evidence" value="ECO:0007669"/>
    <property type="project" value="UniProtKB-KW"/>
</dbReference>
<keyword evidence="3" id="KW-0808">Transferase</keyword>
<dbReference type="RefSeq" id="WP_120681440.1">
    <property type="nucleotide sequence ID" value="NZ_RBAL01000011.1"/>
</dbReference>
<keyword evidence="9" id="KW-0460">Magnesium</keyword>
<dbReference type="SUPFAM" id="SSF55781">
    <property type="entry name" value="GAF domain-like"/>
    <property type="match status" value="1"/>
</dbReference>
<organism evidence="18 19">
    <name type="scientific">Streptomyces hoynatensis</name>
    <dbReference type="NCBI Taxonomy" id="1141874"/>
    <lineage>
        <taxon>Bacteria</taxon>
        <taxon>Bacillati</taxon>
        <taxon>Actinomycetota</taxon>
        <taxon>Actinomycetes</taxon>
        <taxon>Kitasatosporales</taxon>
        <taxon>Streptomycetaceae</taxon>
        <taxon>Streptomyces</taxon>
    </lineage>
</organism>
<evidence type="ECO:0000256" key="10">
    <source>
        <dbReference type="ARBA" id="ARBA00022912"/>
    </source>
</evidence>
<accession>A0A3A9YVP2</accession>
<evidence type="ECO:0000256" key="9">
    <source>
        <dbReference type="ARBA" id="ARBA00022842"/>
    </source>
</evidence>
<protein>
    <recommendedName>
        <fullName evidence="1">protein-serine/threonine phosphatase</fullName>
        <ecNumber evidence="1">3.1.3.16</ecNumber>
    </recommendedName>
    <alternativeName>
        <fullName evidence="15">Protein-serine/threonine phosphatase</fullName>
    </alternativeName>
    <alternativeName>
        <fullName evidence="14">Serine/threonine-protein kinase</fullName>
    </alternativeName>
</protein>
<evidence type="ECO:0000256" key="14">
    <source>
        <dbReference type="ARBA" id="ARBA00075117"/>
    </source>
</evidence>
<evidence type="ECO:0000256" key="4">
    <source>
        <dbReference type="ARBA" id="ARBA00022723"/>
    </source>
</evidence>
<dbReference type="Pfam" id="PF07228">
    <property type="entry name" value="SpoIIE"/>
    <property type="match status" value="1"/>
</dbReference>
<evidence type="ECO:0000256" key="5">
    <source>
        <dbReference type="ARBA" id="ARBA00022741"/>
    </source>
</evidence>
<keyword evidence="11" id="KW-0464">Manganese</keyword>
<dbReference type="InterPro" id="IPR052016">
    <property type="entry name" value="Bact_Sigma-Reg"/>
</dbReference>
<keyword evidence="5" id="KW-0547">Nucleotide-binding</keyword>
<dbReference type="Pfam" id="PF01590">
    <property type="entry name" value="GAF"/>
    <property type="match status" value="1"/>
</dbReference>
<dbReference type="InterPro" id="IPR036457">
    <property type="entry name" value="PPM-type-like_dom_sf"/>
</dbReference>
<dbReference type="InterPro" id="IPR029016">
    <property type="entry name" value="GAF-like_dom_sf"/>
</dbReference>
<evidence type="ECO:0000256" key="7">
    <source>
        <dbReference type="ARBA" id="ARBA00022801"/>
    </source>
</evidence>
<keyword evidence="7" id="KW-0378">Hydrolase</keyword>
<keyword evidence="19" id="KW-1185">Reference proteome</keyword>
<comment type="caution">
    <text evidence="18">The sequence shown here is derived from an EMBL/GenBank/DDBJ whole genome shotgun (WGS) entry which is preliminary data.</text>
</comment>
<dbReference type="CDD" id="cd00130">
    <property type="entry name" value="PAS"/>
    <property type="match status" value="1"/>
</dbReference>
<dbReference type="Pfam" id="PF13426">
    <property type="entry name" value="PAS_9"/>
    <property type="match status" value="1"/>
</dbReference>
<evidence type="ECO:0000313" key="19">
    <source>
        <dbReference type="Proteomes" id="UP000272474"/>
    </source>
</evidence>
<gene>
    <name evidence="18" type="ORF">D7294_19300</name>
</gene>
<dbReference type="GO" id="GO:0046872">
    <property type="term" value="F:metal ion binding"/>
    <property type="evidence" value="ECO:0007669"/>
    <property type="project" value="UniProtKB-KW"/>
</dbReference>
<dbReference type="InterPro" id="IPR001932">
    <property type="entry name" value="PPM-type_phosphatase-like_dom"/>
</dbReference>
<dbReference type="EC" id="3.1.3.16" evidence="1"/>
<evidence type="ECO:0000256" key="11">
    <source>
        <dbReference type="ARBA" id="ARBA00023211"/>
    </source>
</evidence>
<keyword evidence="8" id="KW-0067">ATP-binding</keyword>
<keyword evidence="6" id="KW-0418">Kinase</keyword>
<dbReference type="InterPro" id="IPR003018">
    <property type="entry name" value="GAF"/>
</dbReference>